<dbReference type="RefSeq" id="XP_004183652.1">
    <property type="nucleotide sequence ID" value="XM_004183604.1"/>
</dbReference>
<accession>A0A0A1TVD8</accession>
<reference evidence="1 2" key="1">
    <citation type="submission" date="2012-10" db="EMBL/GenBank/DDBJ databases">
        <authorList>
            <person name="Zafar N."/>
            <person name="Inman J."/>
            <person name="Hall N."/>
            <person name="Lorenzi H."/>
            <person name="Caler E."/>
        </authorList>
    </citation>
    <scope>NUCLEOTIDE SEQUENCE [LARGE SCALE GENOMIC DNA]</scope>
    <source>
        <strain evidence="1 2">IP1</strain>
    </source>
</reference>
<name>A0A0A1TVD8_ENTIV</name>
<gene>
    <name evidence="1" type="ORF">EIN_065910</name>
</gene>
<dbReference type="EMBL" id="KB207140">
    <property type="protein sequence ID" value="ELP84306.1"/>
    <property type="molecule type" value="Genomic_DNA"/>
</dbReference>
<protein>
    <submittedName>
        <fullName evidence="1">Uncharacterized protein</fullName>
    </submittedName>
</protein>
<dbReference type="KEGG" id="eiv:EIN_065910"/>
<evidence type="ECO:0000313" key="2">
    <source>
        <dbReference type="Proteomes" id="UP000014680"/>
    </source>
</evidence>
<dbReference type="OrthoDB" id="31559at2759"/>
<organism evidence="1 2">
    <name type="scientific">Entamoeba invadens IP1</name>
    <dbReference type="NCBI Taxonomy" id="370355"/>
    <lineage>
        <taxon>Eukaryota</taxon>
        <taxon>Amoebozoa</taxon>
        <taxon>Evosea</taxon>
        <taxon>Archamoebae</taxon>
        <taxon>Mastigamoebida</taxon>
        <taxon>Entamoebidae</taxon>
        <taxon>Entamoeba</taxon>
    </lineage>
</organism>
<evidence type="ECO:0000313" key="1">
    <source>
        <dbReference type="EMBL" id="ELP84306.1"/>
    </source>
</evidence>
<proteinExistence type="predicted"/>
<keyword evidence="2" id="KW-1185">Reference proteome</keyword>
<dbReference type="GeneID" id="14883227"/>
<dbReference type="AlphaFoldDB" id="A0A0A1TVD8"/>
<dbReference type="Proteomes" id="UP000014680">
    <property type="component" value="Unassembled WGS sequence"/>
</dbReference>
<dbReference type="VEuPathDB" id="AmoebaDB:EIN_065910"/>
<sequence>MEASEKDKMNLDTLKRKCENVRLQSILAFEFPRASTRLEDLLNLADKQTTVSISSYIDGVISYFISSLSKKSQVDTAKDKHARIIWLRNFFIGTLINSIINYSASITKKLTICFKELLLILRYTPRVEGDTGILMLWRKIIILFENTPEKGETLLQIISGFLKTFYRLTCSIEGMNKLMSSVKFSGLCFCRSSIERASKVQYFMVVSRYGNLRYTNTLSIILPIIEPLGLANDELAFIMSKEYCKGICYIIENSDVFSHLIKKMGIYSKLDVDGVIQFMKEMAIEDTDKFSLCSPEFYILFHISAWIGMCCDNINVVASATDFLSEYLPYVFSINRRLYDTYLVILLAQILQVFLSTKFIPTKNSCIKLAVLYLEHRVDLFMNFDKDLFAQFLIQIQSDVQTVKDKKEYIIFLSTMLSSGKTSKEVMYLTGIRKYIGVNYTTIQPFFDSAEGSRQIQGVYIALTKIITFLATQGVTDNPFIVPYLEKFLSFEPTHPPLVKTNVYHLSGTIAIIGVV</sequence>